<feature type="region of interest" description="Disordered" evidence="1">
    <location>
        <begin position="1"/>
        <end position="30"/>
    </location>
</feature>
<dbReference type="InterPro" id="IPR024341">
    <property type="entry name" value="DUF2631"/>
</dbReference>
<feature type="transmembrane region" description="Helical" evidence="2">
    <location>
        <begin position="91"/>
        <end position="109"/>
    </location>
</feature>
<keyword evidence="2" id="KW-0472">Membrane</keyword>
<dbReference type="EMBL" id="CP002857">
    <property type="protein sequence ID" value="AEI09613.1"/>
    <property type="molecule type" value="Genomic_DNA"/>
</dbReference>
<accession>F8DYA3</accession>
<evidence type="ECO:0000313" key="3">
    <source>
        <dbReference type="EMBL" id="AEI09613.1"/>
    </source>
</evidence>
<keyword evidence="2" id="KW-0812">Transmembrane</keyword>
<protein>
    <submittedName>
        <fullName evidence="3">Membrane protein</fullName>
    </submittedName>
</protein>
<dbReference type="eggNOG" id="ENOG5033KSB">
    <property type="taxonomic scope" value="Bacteria"/>
</dbReference>
<proteinExistence type="predicted"/>
<evidence type="ECO:0000313" key="4">
    <source>
        <dbReference type="Proteomes" id="UP000000492"/>
    </source>
</evidence>
<dbReference type="RefSeq" id="WP_013888626.1">
    <property type="nucleotide sequence ID" value="NC_015673.1"/>
</dbReference>
<keyword evidence="2" id="KW-1133">Transmembrane helix</keyword>
<dbReference type="KEGG" id="crd:CRES_1258"/>
<evidence type="ECO:0000256" key="2">
    <source>
        <dbReference type="SAM" id="Phobius"/>
    </source>
</evidence>
<keyword evidence="4" id="KW-1185">Reference proteome</keyword>
<dbReference type="Proteomes" id="UP000000492">
    <property type="component" value="Chromosome"/>
</dbReference>
<dbReference type="AlphaFoldDB" id="F8DYA3"/>
<dbReference type="HOGENOM" id="CLU_127546_0_0_11"/>
<organism evidence="3 4">
    <name type="scientific">Corynebacterium resistens (strain DSM 45100 / JCM 12819 / GTC 2026 / SICGH 158)</name>
    <dbReference type="NCBI Taxonomy" id="662755"/>
    <lineage>
        <taxon>Bacteria</taxon>
        <taxon>Bacillati</taxon>
        <taxon>Actinomycetota</taxon>
        <taxon>Actinomycetes</taxon>
        <taxon>Mycobacteriales</taxon>
        <taxon>Corynebacteriaceae</taxon>
        <taxon>Corynebacterium</taxon>
    </lineage>
</organism>
<feature type="transmembrane region" description="Helical" evidence="2">
    <location>
        <begin position="65"/>
        <end position="85"/>
    </location>
</feature>
<gene>
    <name evidence="3" type="ordered locus">CRES_1258</name>
</gene>
<reference evidence="3 4" key="1">
    <citation type="journal article" date="2012" name="BMC Genomics">
        <title>Complete genome sequence, lifestyle, and multi-drug resistance of the human pathogen Corynebacterium resistens DSM 45100 isolated from blood samples of a leukemia patient.</title>
        <authorList>
            <person name="Schroder J."/>
            <person name="Maus I."/>
            <person name="Meyer K."/>
            <person name="Wordemann S."/>
            <person name="Blom J."/>
            <person name="Jaenicke S."/>
            <person name="Schneider J."/>
            <person name="Trost E."/>
            <person name="Tauch A."/>
        </authorList>
    </citation>
    <scope>NUCLEOTIDE SEQUENCE [LARGE SCALE GENOMIC DNA]</scope>
    <source>
        <strain evidence="4">DSM 45100 / JCM 12819 / CCUG 50093 / GTC 2026 / SICGH 158</strain>
    </source>
</reference>
<dbReference type="Pfam" id="PF10939">
    <property type="entry name" value="DUF2631"/>
    <property type="match status" value="1"/>
</dbReference>
<dbReference type="STRING" id="662755.CRES_1258"/>
<sequence length="167" mass="17772">MGSHAKAASPAVDHAHDGAHAHGGAHAVAHPHDNHTVKHEVFNGVSTKDVPSAAWGWSELSKRSVVLSGVIGGLFLLGMLFGNHKGHVEDIWLIVLAVLVLLGTAKWAMGPRGKVKTTVTARNKPAGHQEPDWAADQLNRTGAYANLTPEQAGALNHNYQRTETVQN</sequence>
<evidence type="ECO:0000256" key="1">
    <source>
        <dbReference type="SAM" id="MobiDB-lite"/>
    </source>
</evidence>
<name>F8DYA3_CORRG</name>